<feature type="domain" description="Rod shape-determining protein MreC beta-barrel core" evidence="7">
    <location>
        <begin position="123"/>
        <end position="268"/>
    </location>
</feature>
<dbReference type="NCBIfam" id="TIGR00219">
    <property type="entry name" value="mreC"/>
    <property type="match status" value="1"/>
</dbReference>
<dbReference type="Pfam" id="PF04085">
    <property type="entry name" value="MreC"/>
    <property type="match status" value="1"/>
</dbReference>
<keyword evidence="6" id="KW-1133">Transmembrane helix</keyword>
<evidence type="ECO:0000259" key="7">
    <source>
        <dbReference type="Pfam" id="PF04085"/>
    </source>
</evidence>
<sequence>MPFLKKHRSLISAIILVVISLVMLSYHVVNPAVEPGFLRKLVLDLAVPIERAVNMPVQALGNMWKRYLFLVGLERENRRLLQQNALLTRQLVQHQEGYLEGLRLKKLLSLSESIDYKAVAASVTGRNRKSLHQTVMIDKGSAHGIKTGMPVVSERGVVGRIIETSWHVSRVLLLIDENSNVDSIAQGGRGQGILQGDGNNRCFLKYVPKLEEVRLGDAVITSGICGVFPKSWLLGTVSRVTKGESGLFQTVEVLPSVNFPKLEEVLVLTERKKGRKD</sequence>
<evidence type="ECO:0000256" key="1">
    <source>
        <dbReference type="ARBA" id="ARBA00009369"/>
    </source>
</evidence>
<keyword evidence="6" id="KW-0812">Transmembrane</keyword>
<keyword evidence="9" id="KW-1185">Reference proteome</keyword>
<dbReference type="AlphaFoldDB" id="A0A1H7X2A5"/>
<dbReference type="PIRSF" id="PIRSF038471">
    <property type="entry name" value="MreC"/>
    <property type="match status" value="1"/>
</dbReference>
<reference evidence="8 9" key="1">
    <citation type="submission" date="2016-10" db="EMBL/GenBank/DDBJ databases">
        <authorList>
            <person name="de Groot N.N."/>
        </authorList>
    </citation>
    <scope>NUCLEOTIDE SEQUENCE [LARGE SCALE GENOMIC DNA]</scope>
    <source>
        <strain evidence="8 9">DSM 8423</strain>
    </source>
</reference>
<comment type="function">
    <text evidence="5">Involved in formation and maintenance of cell shape.</text>
</comment>
<dbReference type="PANTHER" id="PTHR34138">
    <property type="entry name" value="CELL SHAPE-DETERMINING PROTEIN MREC"/>
    <property type="match status" value="1"/>
</dbReference>
<dbReference type="InterPro" id="IPR007221">
    <property type="entry name" value="MreC"/>
</dbReference>
<evidence type="ECO:0000313" key="9">
    <source>
        <dbReference type="Proteomes" id="UP000198744"/>
    </source>
</evidence>
<dbReference type="RefSeq" id="WP_093883141.1">
    <property type="nucleotide sequence ID" value="NZ_FOBS01000009.1"/>
</dbReference>
<evidence type="ECO:0000313" key="8">
    <source>
        <dbReference type="EMBL" id="SEM27990.1"/>
    </source>
</evidence>
<dbReference type="Proteomes" id="UP000198744">
    <property type="component" value="Unassembled WGS sequence"/>
</dbReference>
<dbReference type="GO" id="GO:0008360">
    <property type="term" value="P:regulation of cell shape"/>
    <property type="evidence" value="ECO:0007669"/>
    <property type="project" value="UniProtKB-KW"/>
</dbReference>
<dbReference type="InterPro" id="IPR055342">
    <property type="entry name" value="MreC_beta-barrel_core"/>
</dbReference>
<dbReference type="OrthoDB" id="9808025at2"/>
<keyword evidence="6" id="KW-0472">Membrane</keyword>
<comment type="similarity">
    <text evidence="1 5">Belongs to the MreC family.</text>
</comment>
<dbReference type="InterPro" id="IPR042177">
    <property type="entry name" value="Cell/Rod_1"/>
</dbReference>
<accession>A0A1H7X2A5</accession>
<gene>
    <name evidence="8" type="ORF">SAMN04489760_10918</name>
</gene>
<dbReference type="GO" id="GO:0005886">
    <property type="term" value="C:plasma membrane"/>
    <property type="evidence" value="ECO:0007669"/>
    <property type="project" value="TreeGrafter"/>
</dbReference>
<evidence type="ECO:0000256" key="2">
    <source>
        <dbReference type="ARBA" id="ARBA00013855"/>
    </source>
</evidence>
<dbReference type="Gene3D" id="2.40.10.350">
    <property type="entry name" value="Rod shape-determining protein MreC, domain 2"/>
    <property type="match status" value="1"/>
</dbReference>
<keyword evidence="3 5" id="KW-0133">Cell shape</keyword>
<organism evidence="8 9">
    <name type="scientific">Syntrophus gentianae</name>
    <dbReference type="NCBI Taxonomy" id="43775"/>
    <lineage>
        <taxon>Bacteria</taxon>
        <taxon>Pseudomonadati</taxon>
        <taxon>Thermodesulfobacteriota</taxon>
        <taxon>Syntrophia</taxon>
        <taxon>Syntrophales</taxon>
        <taxon>Syntrophaceae</taxon>
        <taxon>Syntrophus</taxon>
    </lineage>
</organism>
<proteinExistence type="inferred from homology"/>
<feature type="transmembrane region" description="Helical" evidence="6">
    <location>
        <begin position="9"/>
        <end position="29"/>
    </location>
</feature>
<evidence type="ECO:0000256" key="4">
    <source>
        <dbReference type="ARBA" id="ARBA00032089"/>
    </source>
</evidence>
<protein>
    <recommendedName>
        <fullName evidence="2 5">Cell shape-determining protein MreC</fullName>
    </recommendedName>
    <alternativeName>
        <fullName evidence="4 5">Cell shape protein MreC</fullName>
    </alternativeName>
</protein>
<dbReference type="EMBL" id="FOBS01000009">
    <property type="protein sequence ID" value="SEM27990.1"/>
    <property type="molecule type" value="Genomic_DNA"/>
</dbReference>
<dbReference type="PANTHER" id="PTHR34138:SF1">
    <property type="entry name" value="CELL SHAPE-DETERMINING PROTEIN MREC"/>
    <property type="match status" value="1"/>
</dbReference>
<dbReference type="InterPro" id="IPR042175">
    <property type="entry name" value="Cell/Rod_MreC_2"/>
</dbReference>
<evidence type="ECO:0000256" key="6">
    <source>
        <dbReference type="SAM" id="Phobius"/>
    </source>
</evidence>
<dbReference type="Gene3D" id="2.40.10.340">
    <property type="entry name" value="Rod shape-determining protein MreC, domain 1"/>
    <property type="match status" value="1"/>
</dbReference>
<evidence type="ECO:0000256" key="5">
    <source>
        <dbReference type="PIRNR" id="PIRNR038471"/>
    </source>
</evidence>
<evidence type="ECO:0000256" key="3">
    <source>
        <dbReference type="ARBA" id="ARBA00022960"/>
    </source>
</evidence>
<name>A0A1H7X2A5_9BACT</name>
<dbReference type="STRING" id="43775.SAMN04489760_10918"/>